<dbReference type="EMBL" id="REFR01000012">
    <property type="protein sequence ID" value="RMB04943.1"/>
    <property type="molecule type" value="Genomic_DNA"/>
</dbReference>
<accession>A0A3M0CNU8</accession>
<dbReference type="SUPFAM" id="SSF88946">
    <property type="entry name" value="Sigma2 domain of RNA polymerase sigma factors"/>
    <property type="match status" value="1"/>
</dbReference>
<dbReference type="InterPro" id="IPR039425">
    <property type="entry name" value="RNA_pol_sigma-70-like"/>
</dbReference>
<dbReference type="Pfam" id="PF08281">
    <property type="entry name" value="Sigma70_r4_2"/>
    <property type="match status" value="1"/>
</dbReference>
<keyword evidence="4" id="KW-0804">Transcription</keyword>
<dbReference type="InterPro" id="IPR007627">
    <property type="entry name" value="RNA_pol_sigma70_r2"/>
</dbReference>
<keyword evidence="9" id="KW-1185">Reference proteome</keyword>
<evidence type="ECO:0000256" key="2">
    <source>
        <dbReference type="ARBA" id="ARBA00023015"/>
    </source>
</evidence>
<dbReference type="PANTHER" id="PTHR43133:SF63">
    <property type="entry name" value="RNA POLYMERASE SIGMA FACTOR FECI-RELATED"/>
    <property type="match status" value="1"/>
</dbReference>
<reference evidence="8 9" key="1">
    <citation type="submission" date="2018-10" db="EMBL/GenBank/DDBJ databases">
        <title>Genomic Encyclopedia of Archaeal and Bacterial Type Strains, Phase II (KMG-II): from individual species to whole genera.</title>
        <authorList>
            <person name="Goeker M."/>
        </authorList>
    </citation>
    <scope>NUCLEOTIDE SEQUENCE [LARGE SCALE GENOMIC DNA]</scope>
    <source>
        <strain evidence="8 9">DSM 25217</strain>
    </source>
</reference>
<evidence type="ECO:0000256" key="3">
    <source>
        <dbReference type="ARBA" id="ARBA00023082"/>
    </source>
</evidence>
<organism evidence="8 9">
    <name type="scientific">Eilatimonas milleporae</name>
    <dbReference type="NCBI Taxonomy" id="911205"/>
    <lineage>
        <taxon>Bacteria</taxon>
        <taxon>Pseudomonadati</taxon>
        <taxon>Pseudomonadota</taxon>
        <taxon>Alphaproteobacteria</taxon>
        <taxon>Kordiimonadales</taxon>
        <taxon>Kordiimonadaceae</taxon>
        <taxon>Eilatimonas</taxon>
    </lineage>
</organism>
<dbReference type="InterPro" id="IPR013249">
    <property type="entry name" value="RNA_pol_sigma70_r4_t2"/>
</dbReference>
<evidence type="ECO:0000256" key="1">
    <source>
        <dbReference type="ARBA" id="ARBA00010641"/>
    </source>
</evidence>
<evidence type="ECO:0000256" key="5">
    <source>
        <dbReference type="SAM" id="MobiDB-lite"/>
    </source>
</evidence>
<comment type="similarity">
    <text evidence="1">Belongs to the sigma-70 factor family. ECF subfamily.</text>
</comment>
<name>A0A3M0CNU8_9PROT</name>
<dbReference type="RefSeq" id="WP_121939193.1">
    <property type="nucleotide sequence ID" value="NZ_REFR01000012.1"/>
</dbReference>
<dbReference type="InterPro" id="IPR036388">
    <property type="entry name" value="WH-like_DNA-bd_sf"/>
</dbReference>
<dbReference type="Gene3D" id="1.10.1740.10">
    <property type="match status" value="1"/>
</dbReference>
<evidence type="ECO:0000259" key="7">
    <source>
        <dbReference type="Pfam" id="PF08281"/>
    </source>
</evidence>
<dbReference type="InterPro" id="IPR013325">
    <property type="entry name" value="RNA_pol_sigma_r2"/>
</dbReference>
<dbReference type="InterPro" id="IPR014284">
    <property type="entry name" value="RNA_pol_sigma-70_dom"/>
</dbReference>
<dbReference type="AlphaFoldDB" id="A0A3M0CNU8"/>
<protein>
    <submittedName>
        <fullName evidence="8">RNA polymerase sigma-70 factor (ECF subfamily)</fullName>
    </submittedName>
</protein>
<dbReference type="GO" id="GO:0006352">
    <property type="term" value="P:DNA-templated transcription initiation"/>
    <property type="evidence" value="ECO:0007669"/>
    <property type="project" value="InterPro"/>
</dbReference>
<keyword evidence="3" id="KW-0731">Sigma factor</keyword>
<feature type="domain" description="RNA polymerase sigma factor 70 region 4 type 2" evidence="7">
    <location>
        <begin position="139"/>
        <end position="187"/>
    </location>
</feature>
<evidence type="ECO:0000313" key="9">
    <source>
        <dbReference type="Proteomes" id="UP000271227"/>
    </source>
</evidence>
<sequence length="201" mass="22629">MDRAAYGGKALKTNEVDDGSDASASKVIEAPTDPRLTSISANELKDLSIGLRDRFGNGPPDPDDIAQEAYRRVLEKDDPSSIRNLKAFLWRTARNLVFDALKSENSRSKYDFEIEQIFFPLKSDISSPETVMIAREQLKAINELLRTMPANRRRAIMLYRVERLTQAEIARRLKISRTMVSKHLATASAEINALFVDDVEG</sequence>
<dbReference type="SUPFAM" id="SSF88659">
    <property type="entry name" value="Sigma3 and sigma4 domains of RNA polymerase sigma factors"/>
    <property type="match status" value="1"/>
</dbReference>
<dbReference type="Gene3D" id="1.10.10.10">
    <property type="entry name" value="Winged helix-like DNA-binding domain superfamily/Winged helix DNA-binding domain"/>
    <property type="match status" value="1"/>
</dbReference>
<proteinExistence type="inferred from homology"/>
<evidence type="ECO:0000313" key="8">
    <source>
        <dbReference type="EMBL" id="RMB04943.1"/>
    </source>
</evidence>
<keyword evidence="2" id="KW-0805">Transcription regulation</keyword>
<dbReference type="NCBIfam" id="TIGR02937">
    <property type="entry name" value="sigma70-ECF"/>
    <property type="match status" value="1"/>
</dbReference>
<dbReference type="Proteomes" id="UP000271227">
    <property type="component" value="Unassembled WGS sequence"/>
</dbReference>
<dbReference type="GO" id="GO:0003677">
    <property type="term" value="F:DNA binding"/>
    <property type="evidence" value="ECO:0007669"/>
    <property type="project" value="InterPro"/>
</dbReference>
<dbReference type="OrthoDB" id="9794372at2"/>
<evidence type="ECO:0000259" key="6">
    <source>
        <dbReference type="Pfam" id="PF04542"/>
    </source>
</evidence>
<gene>
    <name evidence="8" type="ORF">BXY39_2516</name>
</gene>
<feature type="region of interest" description="Disordered" evidence="5">
    <location>
        <begin position="1"/>
        <end position="26"/>
    </location>
</feature>
<comment type="caution">
    <text evidence="8">The sequence shown here is derived from an EMBL/GenBank/DDBJ whole genome shotgun (WGS) entry which is preliminary data.</text>
</comment>
<dbReference type="InterPro" id="IPR013324">
    <property type="entry name" value="RNA_pol_sigma_r3/r4-like"/>
</dbReference>
<dbReference type="InParanoid" id="A0A3M0CNU8"/>
<evidence type="ECO:0000256" key="4">
    <source>
        <dbReference type="ARBA" id="ARBA00023163"/>
    </source>
</evidence>
<dbReference type="Pfam" id="PF04542">
    <property type="entry name" value="Sigma70_r2"/>
    <property type="match status" value="1"/>
</dbReference>
<feature type="domain" description="RNA polymerase sigma-70 region 2" evidence="6">
    <location>
        <begin position="54"/>
        <end position="105"/>
    </location>
</feature>
<dbReference type="GO" id="GO:0016987">
    <property type="term" value="F:sigma factor activity"/>
    <property type="evidence" value="ECO:0007669"/>
    <property type="project" value="UniProtKB-KW"/>
</dbReference>
<dbReference type="PANTHER" id="PTHR43133">
    <property type="entry name" value="RNA POLYMERASE ECF-TYPE SIGMA FACTO"/>
    <property type="match status" value="1"/>
</dbReference>